<keyword evidence="2" id="KW-1185">Reference proteome</keyword>
<protein>
    <submittedName>
        <fullName evidence="1">Uncharacterized protein</fullName>
    </submittedName>
</protein>
<comment type="caution">
    <text evidence="1">The sequence shown here is derived from an EMBL/GenBank/DDBJ whole genome shotgun (WGS) entry which is preliminary data.</text>
</comment>
<dbReference type="Proteomes" id="UP000250321">
    <property type="component" value="Unassembled WGS sequence"/>
</dbReference>
<proteinExistence type="predicted"/>
<accession>A0A314UAB3</accession>
<evidence type="ECO:0000313" key="1">
    <source>
        <dbReference type="EMBL" id="PQM34210.1"/>
    </source>
</evidence>
<dbReference type="EMBL" id="PJQY01003824">
    <property type="protein sequence ID" value="PQM34210.1"/>
    <property type="molecule type" value="Genomic_DNA"/>
</dbReference>
<sequence>MALRVFQPRQGQAVGGFPPCTAGLGFQPTSRSGHGGLSDLHLAKPSALFVKILARYSPIRQLRFFKVELLLHKLAGISSRGQAAGVLVWLKFWHGWGFELAGE</sequence>
<reference evidence="1 2" key="1">
    <citation type="submission" date="2018-02" db="EMBL/GenBank/DDBJ databases">
        <title>Draft genome of wild Prunus yedoensis var. nudiflora.</title>
        <authorList>
            <person name="Baek S."/>
            <person name="Kim J.-H."/>
            <person name="Choi K."/>
            <person name="Kim G.-B."/>
            <person name="Cho A."/>
            <person name="Jang H."/>
            <person name="Shin C.-H."/>
            <person name="Yu H.-J."/>
            <person name="Mun J.-H."/>
        </authorList>
    </citation>
    <scope>NUCLEOTIDE SEQUENCE [LARGE SCALE GENOMIC DNA]</scope>
    <source>
        <strain evidence="2">cv. Jeju island</strain>
        <tissue evidence="1">Leaf</tissue>
    </source>
</reference>
<dbReference type="AlphaFoldDB" id="A0A314UAB3"/>
<gene>
    <name evidence="1" type="ORF">Pyn_12886</name>
</gene>
<name>A0A314UAB3_PRUYE</name>
<evidence type="ECO:0000313" key="2">
    <source>
        <dbReference type="Proteomes" id="UP000250321"/>
    </source>
</evidence>
<organism evidence="1 2">
    <name type="scientific">Prunus yedoensis var. nudiflora</name>
    <dbReference type="NCBI Taxonomy" id="2094558"/>
    <lineage>
        <taxon>Eukaryota</taxon>
        <taxon>Viridiplantae</taxon>
        <taxon>Streptophyta</taxon>
        <taxon>Embryophyta</taxon>
        <taxon>Tracheophyta</taxon>
        <taxon>Spermatophyta</taxon>
        <taxon>Magnoliopsida</taxon>
        <taxon>eudicotyledons</taxon>
        <taxon>Gunneridae</taxon>
        <taxon>Pentapetalae</taxon>
        <taxon>rosids</taxon>
        <taxon>fabids</taxon>
        <taxon>Rosales</taxon>
        <taxon>Rosaceae</taxon>
        <taxon>Amygdaloideae</taxon>
        <taxon>Amygdaleae</taxon>
        <taxon>Prunus</taxon>
    </lineage>
</organism>